<reference evidence="7" key="1">
    <citation type="submission" date="2020-06" db="EMBL/GenBank/DDBJ databases">
        <title>WGS assembly of Ceratodon purpureus strain R40.</title>
        <authorList>
            <person name="Carey S.B."/>
            <person name="Jenkins J."/>
            <person name="Shu S."/>
            <person name="Lovell J.T."/>
            <person name="Sreedasyam A."/>
            <person name="Maumus F."/>
            <person name="Tiley G.P."/>
            <person name="Fernandez-Pozo N."/>
            <person name="Barry K."/>
            <person name="Chen C."/>
            <person name="Wang M."/>
            <person name="Lipzen A."/>
            <person name="Daum C."/>
            <person name="Saski C.A."/>
            <person name="Payton A.C."/>
            <person name="Mcbreen J.C."/>
            <person name="Conrad R.E."/>
            <person name="Kollar L.M."/>
            <person name="Olsson S."/>
            <person name="Huttunen S."/>
            <person name="Landis J.B."/>
            <person name="Wickett N.J."/>
            <person name="Johnson M.G."/>
            <person name="Rensing S.A."/>
            <person name="Grimwood J."/>
            <person name="Schmutz J."/>
            <person name="Mcdaniel S.F."/>
        </authorList>
    </citation>
    <scope>NUCLEOTIDE SEQUENCE</scope>
    <source>
        <strain evidence="7">R40</strain>
    </source>
</reference>
<dbReference type="CDD" id="cd00325">
    <property type="entry name" value="chitinase_GH19"/>
    <property type="match status" value="1"/>
</dbReference>
<dbReference type="InterPro" id="IPR016283">
    <property type="entry name" value="Glyco_hydro_19"/>
</dbReference>
<evidence type="ECO:0000259" key="6">
    <source>
        <dbReference type="Pfam" id="PF00182"/>
    </source>
</evidence>
<dbReference type="PANTHER" id="PTHR22595">
    <property type="entry name" value="CHITINASE-RELATED"/>
    <property type="match status" value="1"/>
</dbReference>
<dbReference type="Proteomes" id="UP000822688">
    <property type="component" value="Chromosome 4"/>
</dbReference>
<gene>
    <name evidence="7" type="ORF">KC19_4G106000</name>
</gene>
<evidence type="ECO:0000256" key="2">
    <source>
        <dbReference type="ARBA" id="ARBA00023157"/>
    </source>
</evidence>
<feature type="active site" description="Proton donor" evidence="3">
    <location>
        <position position="96"/>
    </location>
</feature>
<accession>A0A8T0I792</accession>
<dbReference type="EMBL" id="CM026424">
    <property type="protein sequence ID" value="KAG0579550.1"/>
    <property type="molecule type" value="Genomic_DNA"/>
</dbReference>
<evidence type="ECO:0000313" key="8">
    <source>
        <dbReference type="Proteomes" id="UP000822688"/>
    </source>
</evidence>
<evidence type="ECO:0000256" key="5">
    <source>
        <dbReference type="SAM" id="SignalP"/>
    </source>
</evidence>
<dbReference type="InterPro" id="IPR023346">
    <property type="entry name" value="Lysozyme-like_dom_sf"/>
</dbReference>
<feature type="chain" id="PRO_5035767068" description="Glycoside hydrolase family 19 catalytic domain-containing protein" evidence="5">
    <location>
        <begin position="31"/>
        <end position="249"/>
    </location>
</feature>
<comment type="caution">
    <text evidence="7">The sequence shown here is derived from an EMBL/GenBank/DDBJ whole genome shotgun (WGS) entry which is preliminary data.</text>
</comment>
<dbReference type="SUPFAM" id="SSF53955">
    <property type="entry name" value="Lysozyme-like"/>
    <property type="match status" value="1"/>
</dbReference>
<dbReference type="PIRSF" id="PIRSF001060">
    <property type="entry name" value="Endochitinase"/>
    <property type="match status" value="1"/>
</dbReference>
<dbReference type="FunFam" id="3.30.20.10:FF:000001">
    <property type="entry name" value="Endochitinase (Chitinase)"/>
    <property type="match status" value="1"/>
</dbReference>
<keyword evidence="8" id="KW-1185">Reference proteome</keyword>
<sequence>MTRPSGGVDVGAAIVAIAAALVLLVQGASAQGPAWSSFVTKAVFDQTFFSGHDAFYSYEAFKAAAVSRGLSAFGSSPNLDDRKRELAAFLTHVSHESGGLKEKYEQGAQGKTYCKDDTAEARKYPCAPGKAYIGRGPLQLTWNYNYGKCGEFLGLPFLKDPGLVLQNGQTAFKTAIWFWMIQAGPLGVTAHQAILKQSFSGTIQAINGYLECAGVGQTALGKQQMLSRVKLYKSFCQTLNAQPGTDLEC</sequence>
<feature type="signal peptide" evidence="5">
    <location>
        <begin position="1"/>
        <end position="30"/>
    </location>
</feature>
<evidence type="ECO:0000256" key="3">
    <source>
        <dbReference type="PIRSR" id="PIRSR001060-1"/>
    </source>
</evidence>
<keyword evidence="2 4" id="KW-1015">Disulfide bond</keyword>
<feature type="domain" description="Glycoside hydrolase family 19 catalytic" evidence="6">
    <location>
        <begin position="53"/>
        <end position="249"/>
    </location>
</feature>
<dbReference type="Gene3D" id="3.30.20.10">
    <property type="entry name" value="Endochitinase, domain 2"/>
    <property type="match status" value="1"/>
</dbReference>
<dbReference type="GO" id="GO:0016998">
    <property type="term" value="P:cell wall macromolecule catabolic process"/>
    <property type="evidence" value="ECO:0007669"/>
    <property type="project" value="InterPro"/>
</dbReference>
<evidence type="ECO:0000313" key="7">
    <source>
        <dbReference type="EMBL" id="KAG0579550.1"/>
    </source>
</evidence>
<keyword evidence="1" id="KW-0611">Plant defense</keyword>
<dbReference type="InterPro" id="IPR000726">
    <property type="entry name" value="Glyco_hydro_19_cat"/>
</dbReference>
<dbReference type="PANTHER" id="PTHR22595:SF79">
    <property type="entry name" value="CHITINASE 12"/>
    <property type="match status" value="1"/>
</dbReference>
<evidence type="ECO:0000256" key="4">
    <source>
        <dbReference type="PIRSR" id="PIRSR001060-2"/>
    </source>
</evidence>
<feature type="disulfide bond" evidence="4">
    <location>
        <begin position="212"/>
        <end position="249"/>
    </location>
</feature>
<protein>
    <recommendedName>
        <fullName evidence="6">Glycoside hydrolase family 19 catalytic domain-containing protein</fullName>
    </recommendedName>
</protein>
<evidence type="ECO:0000256" key="1">
    <source>
        <dbReference type="ARBA" id="ARBA00022821"/>
    </source>
</evidence>
<dbReference type="GO" id="GO:0005975">
    <property type="term" value="P:carbohydrate metabolic process"/>
    <property type="evidence" value="ECO:0007669"/>
    <property type="project" value="InterPro"/>
</dbReference>
<keyword evidence="5" id="KW-0732">Signal</keyword>
<proteinExistence type="predicted"/>
<dbReference type="Gene3D" id="1.10.530.10">
    <property type="match status" value="1"/>
</dbReference>
<dbReference type="AlphaFoldDB" id="A0A8T0I792"/>
<dbReference type="GO" id="GO:0050832">
    <property type="term" value="P:defense response to fungus"/>
    <property type="evidence" value="ECO:0007669"/>
    <property type="project" value="UniProtKB-ARBA"/>
</dbReference>
<dbReference type="GO" id="GO:0004568">
    <property type="term" value="F:chitinase activity"/>
    <property type="evidence" value="ECO:0007669"/>
    <property type="project" value="InterPro"/>
</dbReference>
<feature type="disulfide bond" evidence="4">
    <location>
        <begin position="114"/>
        <end position="126"/>
    </location>
</feature>
<dbReference type="Pfam" id="PF00182">
    <property type="entry name" value="Glyco_hydro_19"/>
    <property type="match status" value="1"/>
</dbReference>
<dbReference type="GO" id="GO:0006032">
    <property type="term" value="P:chitin catabolic process"/>
    <property type="evidence" value="ECO:0007669"/>
    <property type="project" value="InterPro"/>
</dbReference>
<organism evidence="7 8">
    <name type="scientific">Ceratodon purpureus</name>
    <name type="common">Fire moss</name>
    <name type="synonym">Dicranum purpureum</name>
    <dbReference type="NCBI Taxonomy" id="3225"/>
    <lineage>
        <taxon>Eukaryota</taxon>
        <taxon>Viridiplantae</taxon>
        <taxon>Streptophyta</taxon>
        <taxon>Embryophyta</taxon>
        <taxon>Bryophyta</taxon>
        <taxon>Bryophytina</taxon>
        <taxon>Bryopsida</taxon>
        <taxon>Dicranidae</taxon>
        <taxon>Pseudoditrichales</taxon>
        <taxon>Ditrichaceae</taxon>
        <taxon>Ceratodon</taxon>
    </lineage>
</organism>
<name>A0A8T0I792_CERPU</name>